<comment type="caution">
    <text evidence="1">The sequence shown here is derived from an EMBL/GenBank/DDBJ whole genome shotgun (WGS) entry which is preliminary data.</text>
</comment>
<organism evidence="1 2">
    <name type="scientific">Rufibacter quisquiliarum</name>
    <dbReference type="NCBI Taxonomy" id="1549639"/>
    <lineage>
        <taxon>Bacteria</taxon>
        <taxon>Pseudomonadati</taxon>
        <taxon>Bacteroidota</taxon>
        <taxon>Cytophagia</taxon>
        <taxon>Cytophagales</taxon>
        <taxon>Hymenobacteraceae</taxon>
        <taxon>Rufibacter</taxon>
    </lineage>
</organism>
<gene>
    <name evidence="1" type="ORF">FHS90_000309</name>
</gene>
<protein>
    <submittedName>
        <fullName evidence="1">Uncharacterized protein</fullName>
    </submittedName>
</protein>
<dbReference type="EMBL" id="JACJIQ010000001">
    <property type="protein sequence ID" value="MBA9075612.1"/>
    <property type="molecule type" value="Genomic_DNA"/>
</dbReference>
<accession>A0A839G9G0</accession>
<reference evidence="1 2" key="1">
    <citation type="submission" date="2020-08" db="EMBL/GenBank/DDBJ databases">
        <title>Genomic Encyclopedia of Type Strains, Phase IV (KMG-IV): sequencing the most valuable type-strain genomes for metagenomic binning, comparative biology and taxonomic classification.</title>
        <authorList>
            <person name="Goeker M."/>
        </authorList>
    </citation>
    <scope>NUCLEOTIDE SEQUENCE [LARGE SCALE GENOMIC DNA]</scope>
    <source>
        <strain evidence="1 2">DSM 29854</strain>
    </source>
</reference>
<evidence type="ECO:0000313" key="2">
    <source>
        <dbReference type="Proteomes" id="UP000563094"/>
    </source>
</evidence>
<proteinExistence type="predicted"/>
<dbReference type="AlphaFoldDB" id="A0A839G9G0"/>
<name>A0A839G9G0_9BACT</name>
<keyword evidence="2" id="KW-1185">Reference proteome</keyword>
<sequence length="134" mass="14667">MLNLVFRKIKQPLKLPLMAVMLLWALTLPGQETEVYKFLLSCSTGKPAPEANTLKAREKDPETAQVQQEAVHVFADAKVSQAPSLQVAPAFLPASIDLSALWASSCFSPEQICLFLTKVPASKFLLFSLQPNAP</sequence>
<dbReference type="Proteomes" id="UP000563094">
    <property type="component" value="Unassembled WGS sequence"/>
</dbReference>
<evidence type="ECO:0000313" key="1">
    <source>
        <dbReference type="EMBL" id="MBA9075612.1"/>
    </source>
</evidence>